<gene>
    <name evidence="5" type="primary">ruvA</name>
    <name evidence="5" type="ORF">B5P44_p00286</name>
</gene>
<evidence type="ECO:0000259" key="4">
    <source>
        <dbReference type="Pfam" id="PF03787"/>
    </source>
</evidence>
<keyword evidence="5" id="KW-0614">Plasmid</keyword>
<dbReference type="GO" id="GO:0051607">
    <property type="term" value="P:defense response to virus"/>
    <property type="evidence" value="ECO:0007669"/>
    <property type="project" value="UniProtKB-KW"/>
</dbReference>
<dbReference type="EMBL" id="MF600313">
    <property type="protein sequence ID" value="AVN58581.1"/>
    <property type="molecule type" value="Genomic_DNA"/>
</dbReference>
<evidence type="ECO:0000313" key="5">
    <source>
        <dbReference type="EMBL" id="AVN58581.1"/>
    </source>
</evidence>
<dbReference type="RefSeq" id="WP_162465056.1">
    <property type="nucleotide sequence ID" value="NZ_MZMR01000001.1"/>
</dbReference>
<keyword evidence="1" id="KW-0051">Antiviral defense</keyword>
<name>A0A343VRQ7_9MYCO</name>
<feature type="compositionally biased region" description="Basic and acidic residues" evidence="3">
    <location>
        <begin position="188"/>
        <end position="199"/>
    </location>
</feature>
<feature type="domain" description="CRISPR type III-associated protein" evidence="4">
    <location>
        <begin position="51"/>
        <end position="258"/>
    </location>
</feature>
<organism evidence="5">
    <name type="scientific">Mycolicibacterium sp. CBMA 213</name>
    <dbReference type="NCBI Taxonomy" id="1968788"/>
    <lineage>
        <taxon>Bacteria</taxon>
        <taxon>Bacillati</taxon>
        <taxon>Actinomycetota</taxon>
        <taxon>Actinomycetes</taxon>
        <taxon>Mycobacteriales</taxon>
        <taxon>Mycobacteriaceae</taxon>
        <taxon>Mycolicibacterium</taxon>
    </lineage>
</organism>
<evidence type="ECO:0000256" key="3">
    <source>
        <dbReference type="SAM" id="MobiDB-lite"/>
    </source>
</evidence>
<dbReference type="GO" id="GO:0016787">
    <property type="term" value="F:hydrolase activity"/>
    <property type="evidence" value="ECO:0007669"/>
    <property type="project" value="UniProtKB-KW"/>
</dbReference>
<dbReference type="Pfam" id="PF03787">
    <property type="entry name" value="RAMPs"/>
    <property type="match status" value="1"/>
</dbReference>
<dbReference type="AlphaFoldDB" id="A0A343VRQ7"/>
<sequence length="349" mass="37566">MTLSTVRFAVDILALSSIVHSQDRSDADGADTVALFRREKILTPDGRAAWVPVVSGNAFRGVLRRIGEELTAGILNYEDKLPIPAAHLLTNGGRPGKTNRPMTDQQERELKELLPIVGVFGGSASGRILSGRLTVGKVLPEFCELEHLLHRPPQSTLRPAILSMSEEPFAHLDDHNSTAPAAPEPTDEENRGRARRNERTSPLGIFRVQTLPAGTRLQAWAQLTNATDNEVSFFCDVLNAFAERGHLGGRSAVGHGSITATVTPTVLRGDESTVLALLDKFGATAGGGTWVARGHSTHEQVVDALVGFGFTPERVEEVADKVLANPSVDWAAQLAKKRRSAMKALGNLT</sequence>
<dbReference type="InterPro" id="IPR005537">
    <property type="entry name" value="RAMP_III_fam"/>
</dbReference>
<accession>A0A343VRQ7</accession>
<keyword evidence="5" id="KW-0067">ATP-binding</keyword>
<dbReference type="GO" id="GO:0003678">
    <property type="term" value="F:DNA helicase activity"/>
    <property type="evidence" value="ECO:0007669"/>
    <property type="project" value="UniProtKB-EC"/>
</dbReference>
<keyword evidence="5" id="KW-0378">Hydrolase</keyword>
<keyword evidence="5" id="KW-0347">Helicase</keyword>
<dbReference type="Gene3D" id="1.10.8.10">
    <property type="entry name" value="DNA helicase RuvA subunit, C-terminal domain"/>
    <property type="match status" value="1"/>
</dbReference>
<geneLocation type="plasmid" evidence="5">
    <name>pCBMA213_1</name>
</geneLocation>
<keyword evidence="5" id="KW-0547">Nucleotide-binding</keyword>
<proteinExistence type="predicted"/>
<feature type="region of interest" description="Disordered" evidence="3">
    <location>
        <begin position="171"/>
        <end position="200"/>
    </location>
</feature>
<reference evidence="5" key="1">
    <citation type="journal article" date="2018" name="Front. Microbiol.">
        <title>Beyond the Limits: tRNA Array Units in Mycobacterium Genomes.</title>
        <authorList>
            <person name="Morgado S.M."/>
            <person name="Vicente A.C."/>
        </authorList>
    </citation>
    <scope>NUCLEOTIDE SEQUENCE</scope>
    <source>
        <strain evidence="5">CBMA 213</strain>
        <plasmid evidence="5">pCBMA213_1</plasmid>
    </source>
</reference>
<dbReference type="EC" id="3.6.4.12" evidence="5"/>
<comment type="subunit">
    <text evidence="2">Part of the Csm effector complex that includes Cas10, Csm2, Csm3, Csm4 and Csm5.</text>
</comment>
<evidence type="ECO:0000256" key="2">
    <source>
        <dbReference type="ARBA" id="ARBA00093789"/>
    </source>
</evidence>
<evidence type="ECO:0000256" key="1">
    <source>
        <dbReference type="ARBA" id="ARBA00023118"/>
    </source>
</evidence>
<protein>
    <submittedName>
        <fullName evidence="5">Holliday junction ATP-dependent DNA helicase RuvA</fullName>
        <ecNumber evidence="5">3.6.4.12</ecNumber>
    </submittedName>
</protein>